<dbReference type="InterPro" id="IPR016829">
    <property type="entry name" value="SfNPV_sf27"/>
</dbReference>
<dbReference type="EMBL" id="KU669290">
    <property type="protein sequence ID" value="AOL56713.1"/>
    <property type="molecule type" value="Genomic_DNA"/>
</dbReference>
<reference evidence="2" key="1">
    <citation type="journal article" date="2016" name="Genome Announc.">
        <title>Complete genomes of six Chrysodeixis includens nucleopolyhedrovirus isolates.</title>
        <authorList>
            <person name="Craveiro S.R."/>
            <person name="Santos L.A.V.M."/>
            <person name="Togawa R.C."/>
            <person name="Inglis P.W."/>
            <person name="Grynberg P."/>
            <person name="Ribeiro Z.M.A."/>
            <person name="Ribeiro B.M."/>
            <person name="Castro M.E.B."/>
        </authorList>
    </citation>
    <scope>NUCLEOTIDE SEQUENCE</scope>
    <source>
        <strain evidence="2">IB</strain>
    </source>
</reference>
<keyword evidence="1" id="KW-0175">Coiled coil</keyword>
<proteinExistence type="predicted"/>
<feature type="coiled-coil region" evidence="1">
    <location>
        <begin position="57"/>
        <end position="91"/>
    </location>
</feature>
<evidence type="ECO:0000313" key="2">
    <source>
        <dbReference type="EMBL" id="AOL56713.1"/>
    </source>
</evidence>
<sequence>MSTLRNKCLVRSIQILEKTYRRVSVEDLKKISEAMAILQESNGKLTRTLQKMSSYYAERYKNKIENLQNSIDKKDRHIKDLYKQIDEKNQKGVFIVRLDNSVCFYSSIESLNKAIKQSKSVQNIKLLLYRSACDIKSERAVCIAIAKAKYKNYVSVENRKIIFVQSDDVDSFESDIKQMLYVKKLHISKTNLVKF</sequence>
<organism evidence="2">
    <name type="scientific">Chrysodeixis includens nucleopolyhedrovirus</name>
    <dbReference type="NCBI Taxonomy" id="1207438"/>
    <lineage>
        <taxon>Viruses</taxon>
        <taxon>Viruses incertae sedis</taxon>
        <taxon>Naldaviricetes</taxon>
        <taxon>Lefavirales</taxon>
        <taxon>Baculoviridae</taxon>
        <taxon>Alphabaculovirus</taxon>
        <taxon>Alphabaculovirus chrincludentis</taxon>
        <taxon>Alphabaculovirus alterchrincludentis</taxon>
    </lineage>
</organism>
<accession>A0A1C8ZY19</accession>
<evidence type="ECO:0000256" key="1">
    <source>
        <dbReference type="SAM" id="Coils"/>
    </source>
</evidence>
<dbReference type="PIRSF" id="PIRSF025479">
    <property type="entry name" value="UCP025479"/>
    <property type="match status" value="1"/>
</dbReference>
<name>A0A1C8ZY19_9ABAC</name>
<protein>
    <submittedName>
        <fullName evidence="2">Uncharacterized protein</fullName>
    </submittedName>
</protein>